<keyword evidence="6 8" id="KW-1133">Transmembrane helix</keyword>
<dbReference type="Pfam" id="PF13231">
    <property type="entry name" value="PMT_2"/>
    <property type="match status" value="1"/>
</dbReference>
<dbReference type="PANTHER" id="PTHR33908:SF11">
    <property type="entry name" value="MEMBRANE PROTEIN"/>
    <property type="match status" value="1"/>
</dbReference>
<evidence type="ECO:0000256" key="3">
    <source>
        <dbReference type="ARBA" id="ARBA00022676"/>
    </source>
</evidence>
<feature type="transmembrane region" description="Helical" evidence="8">
    <location>
        <begin position="314"/>
        <end position="331"/>
    </location>
</feature>
<comment type="subcellular location">
    <subcellularLocation>
        <location evidence="1">Cell membrane</location>
        <topology evidence="1">Multi-pass membrane protein</topology>
    </subcellularLocation>
</comment>
<gene>
    <name evidence="10" type="ORF">ACFPFM_19905</name>
</gene>
<feature type="transmembrane region" description="Helical" evidence="8">
    <location>
        <begin position="24"/>
        <end position="44"/>
    </location>
</feature>
<sequence>MSYAGSPTRSQLPPADPSPAPPRFAAGPVAVVLVAAVAALLATAGRYGYHRDELYFRVAGRHLDWGYVDQPPLVPLLGRLTTAVLGDGLTAFRVPAALLTALTVLLAALIARELGGAATGQVLAAVAVAASPYVLATGHLLHTQTAVLAVGAAVCWAAVRALRSADRRWWLVVGALTGVGVYASYLILLLVGVLLVSLLVTRTFAPLRSPWPWAGAGLAAVLAAPALGWQVAHGWPQWTMADRISEGNEGQWLETLFYQFVLAGPLLFPVAVAGLVGLLRRPGWRPVRAMAVAYPLMLALVVLAGGNSYYPGPFLVVLLAAGGVVAADWAARAVWRRALLALAVAASVVLSALFSLPLLPERVVADSGLDELNETAAEQIGWPGLVERTAEVYRSLPETDRARAYVLAWNYGEAGALDRYGAEHGLPRAYSGHNSYLGWGEPEPGRDVVVAVGVPEEVARAWFTRCEVKAHVDPGEGVDNEEQGKPIAVCAGPRVPWSEMAHVS</sequence>
<reference evidence="11" key="1">
    <citation type="journal article" date="2019" name="Int. J. Syst. Evol. Microbiol.">
        <title>The Global Catalogue of Microorganisms (GCM) 10K type strain sequencing project: providing services to taxonomists for standard genome sequencing and annotation.</title>
        <authorList>
            <consortium name="The Broad Institute Genomics Platform"/>
            <consortium name="The Broad Institute Genome Sequencing Center for Infectious Disease"/>
            <person name="Wu L."/>
            <person name="Ma J."/>
        </authorList>
    </citation>
    <scope>NUCLEOTIDE SEQUENCE [LARGE SCALE GENOMIC DNA]</scope>
    <source>
        <strain evidence="11">KCTC 12848</strain>
    </source>
</reference>
<evidence type="ECO:0000256" key="7">
    <source>
        <dbReference type="ARBA" id="ARBA00023136"/>
    </source>
</evidence>
<organism evidence="10 11">
    <name type="scientific">Saccharothrix xinjiangensis</name>
    <dbReference type="NCBI Taxonomy" id="204798"/>
    <lineage>
        <taxon>Bacteria</taxon>
        <taxon>Bacillati</taxon>
        <taxon>Actinomycetota</taxon>
        <taxon>Actinomycetes</taxon>
        <taxon>Pseudonocardiales</taxon>
        <taxon>Pseudonocardiaceae</taxon>
        <taxon>Saccharothrix</taxon>
    </lineage>
</organism>
<dbReference type="EC" id="2.4.-.-" evidence="10"/>
<evidence type="ECO:0000313" key="10">
    <source>
        <dbReference type="EMBL" id="MFC5056008.1"/>
    </source>
</evidence>
<feature type="transmembrane region" description="Helical" evidence="8">
    <location>
        <begin position="145"/>
        <end position="163"/>
    </location>
</feature>
<evidence type="ECO:0000256" key="4">
    <source>
        <dbReference type="ARBA" id="ARBA00022679"/>
    </source>
</evidence>
<evidence type="ECO:0000256" key="6">
    <source>
        <dbReference type="ARBA" id="ARBA00022989"/>
    </source>
</evidence>
<dbReference type="InterPro" id="IPR038731">
    <property type="entry name" value="RgtA/B/C-like"/>
</dbReference>
<protein>
    <submittedName>
        <fullName evidence="10">Glycosyltransferase family 39 protein</fullName>
        <ecNumber evidence="10">2.4.-.-</ecNumber>
    </submittedName>
</protein>
<feature type="transmembrane region" description="Helical" evidence="8">
    <location>
        <begin position="291"/>
        <end position="308"/>
    </location>
</feature>
<dbReference type="PANTHER" id="PTHR33908">
    <property type="entry name" value="MANNOSYLTRANSFERASE YKCB-RELATED"/>
    <property type="match status" value="1"/>
</dbReference>
<dbReference type="GO" id="GO:0016757">
    <property type="term" value="F:glycosyltransferase activity"/>
    <property type="evidence" value="ECO:0007669"/>
    <property type="project" value="UniProtKB-KW"/>
</dbReference>
<proteinExistence type="predicted"/>
<keyword evidence="11" id="KW-1185">Reference proteome</keyword>
<dbReference type="RefSeq" id="WP_344039709.1">
    <property type="nucleotide sequence ID" value="NZ_BAAAKE010000018.1"/>
</dbReference>
<feature type="transmembrane region" description="Helical" evidence="8">
    <location>
        <begin position="91"/>
        <end position="111"/>
    </location>
</feature>
<feature type="transmembrane region" description="Helical" evidence="8">
    <location>
        <begin position="117"/>
        <end position="136"/>
    </location>
</feature>
<keyword evidence="2" id="KW-1003">Cell membrane</keyword>
<dbReference type="EMBL" id="JBHSJB010000017">
    <property type="protein sequence ID" value="MFC5056008.1"/>
    <property type="molecule type" value="Genomic_DNA"/>
</dbReference>
<feature type="transmembrane region" description="Helical" evidence="8">
    <location>
        <begin position="256"/>
        <end position="279"/>
    </location>
</feature>
<evidence type="ECO:0000256" key="2">
    <source>
        <dbReference type="ARBA" id="ARBA00022475"/>
    </source>
</evidence>
<keyword evidence="4 10" id="KW-0808">Transferase</keyword>
<feature type="transmembrane region" description="Helical" evidence="8">
    <location>
        <begin position="169"/>
        <end position="199"/>
    </location>
</feature>
<accession>A0ABV9Y190</accession>
<keyword evidence="5 8" id="KW-0812">Transmembrane</keyword>
<keyword evidence="3 10" id="KW-0328">Glycosyltransferase</keyword>
<keyword evidence="7 8" id="KW-0472">Membrane</keyword>
<evidence type="ECO:0000256" key="1">
    <source>
        <dbReference type="ARBA" id="ARBA00004651"/>
    </source>
</evidence>
<evidence type="ECO:0000259" key="9">
    <source>
        <dbReference type="Pfam" id="PF13231"/>
    </source>
</evidence>
<feature type="transmembrane region" description="Helical" evidence="8">
    <location>
        <begin position="211"/>
        <end position="232"/>
    </location>
</feature>
<feature type="transmembrane region" description="Helical" evidence="8">
    <location>
        <begin position="338"/>
        <end position="359"/>
    </location>
</feature>
<dbReference type="InterPro" id="IPR050297">
    <property type="entry name" value="LipidA_mod_glycosyltrf_83"/>
</dbReference>
<comment type="caution">
    <text evidence="10">The sequence shown here is derived from an EMBL/GenBank/DDBJ whole genome shotgun (WGS) entry which is preliminary data.</text>
</comment>
<feature type="domain" description="Glycosyltransferase RgtA/B/C/D-like" evidence="9">
    <location>
        <begin position="69"/>
        <end position="229"/>
    </location>
</feature>
<evidence type="ECO:0000313" key="11">
    <source>
        <dbReference type="Proteomes" id="UP001595833"/>
    </source>
</evidence>
<name>A0ABV9Y190_9PSEU</name>
<evidence type="ECO:0000256" key="5">
    <source>
        <dbReference type="ARBA" id="ARBA00022692"/>
    </source>
</evidence>
<evidence type="ECO:0000256" key="8">
    <source>
        <dbReference type="SAM" id="Phobius"/>
    </source>
</evidence>
<dbReference type="Proteomes" id="UP001595833">
    <property type="component" value="Unassembled WGS sequence"/>
</dbReference>